<feature type="compositionally biased region" description="Low complexity" evidence="1">
    <location>
        <begin position="280"/>
        <end position="289"/>
    </location>
</feature>
<feature type="compositionally biased region" description="Polar residues" evidence="1">
    <location>
        <begin position="290"/>
        <end position="299"/>
    </location>
</feature>
<dbReference type="STRING" id="1160509.A0A3N4HH00"/>
<evidence type="ECO:0000256" key="1">
    <source>
        <dbReference type="SAM" id="MobiDB-lite"/>
    </source>
</evidence>
<name>A0A3N4HH00_ASCIM</name>
<keyword evidence="4" id="KW-1185">Reference proteome</keyword>
<accession>A0A3N4HH00</accession>
<dbReference type="EMBL" id="ML119940">
    <property type="protein sequence ID" value="RPA71350.1"/>
    <property type="molecule type" value="Genomic_DNA"/>
</dbReference>
<feature type="compositionally biased region" description="Polar residues" evidence="1">
    <location>
        <begin position="263"/>
        <end position="279"/>
    </location>
</feature>
<gene>
    <name evidence="3" type="ORF">BJ508DRAFT_336129</name>
</gene>
<organism evidence="3 4">
    <name type="scientific">Ascobolus immersus RN42</name>
    <dbReference type="NCBI Taxonomy" id="1160509"/>
    <lineage>
        <taxon>Eukaryota</taxon>
        <taxon>Fungi</taxon>
        <taxon>Dikarya</taxon>
        <taxon>Ascomycota</taxon>
        <taxon>Pezizomycotina</taxon>
        <taxon>Pezizomycetes</taxon>
        <taxon>Pezizales</taxon>
        <taxon>Ascobolaceae</taxon>
        <taxon>Ascobolus</taxon>
    </lineage>
</organism>
<evidence type="ECO:0000259" key="2">
    <source>
        <dbReference type="SMART" id="SM00355"/>
    </source>
</evidence>
<reference evidence="3 4" key="1">
    <citation type="journal article" date="2018" name="Nat. Ecol. Evol.">
        <title>Pezizomycetes genomes reveal the molecular basis of ectomycorrhizal truffle lifestyle.</title>
        <authorList>
            <person name="Murat C."/>
            <person name="Payen T."/>
            <person name="Noel B."/>
            <person name="Kuo A."/>
            <person name="Morin E."/>
            <person name="Chen J."/>
            <person name="Kohler A."/>
            <person name="Krizsan K."/>
            <person name="Balestrini R."/>
            <person name="Da Silva C."/>
            <person name="Montanini B."/>
            <person name="Hainaut M."/>
            <person name="Levati E."/>
            <person name="Barry K.W."/>
            <person name="Belfiori B."/>
            <person name="Cichocki N."/>
            <person name="Clum A."/>
            <person name="Dockter R.B."/>
            <person name="Fauchery L."/>
            <person name="Guy J."/>
            <person name="Iotti M."/>
            <person name="Le Tacon F."/>
            <person name="Lindquist E.A."/>
            <person name="Lipzen A."/>
            <person name="Malagnac F."/>
            <person name="Mello A."/>
            <person name="Molinier V."/>
            <person name="Miyauchi S."/>
            <person name="Poulain J."/>
            <person name="Riccioni C."/>
            <person name="Rubini A."/>
            <person name="Sitrit Y."/>
            <person name="Splivallo R."/>
            <person name="Traeger S."/>
            <person name="Wang M."/>
            <person name="Zifcakova L."/>
            <person name="Wipf D."/>
            <person name="Zambonelli A."/>
            <person name="Paolocci F."/>
            <person name="Nowrousian M."/>
            <person name="Ottonello S."/>
            <person name="Baldrian P."/>
            <person name="Spatafora J.W."/>
            <person name="Henrissat B."/>
            <person name="Nagy L.G."/>
            <person name="Aury J.M."/>
            <person name="Wincker P."/>
            <person name="Grigoriev I.V."/>
            <person name="Bonfante P."/>
            <person name="Martin F.M."/>
        </authorList>
    </citation>
    <scope>NUCLEOTIDE SEQUENCE [LARGE SCALE GENOMIC DNA]</scope>
    <source>
        <strain evidence="3 4">RN42</strain>
    </source>
</reference>
<feature type="region of interest" description="Disordered" evidence="1">
    <location>
        <begin position="261"/>
        <end position="305"/>
    </location>
</feature>
<protein>
    <recommendedName>
        <fullName evidence="2">C2H2-type domain-containing protein</fullName>
    </recommendedName>
</protein>
<feature type="domain" description="C2H2-type" evidence="2">
    <location>
        <begin position="464"/>
        <end position="486"/>
    </location>
</feature>
<dbReference type="AlphaFoldDB" id="A0A3N4HH00"/>
<dbReference type="SMART" id="SM00355">
    <property type="entry name" value="ZnF_C2H2"/>
    <property type="match status" value="1"/>
</dbReference>
<evidence type="ECO:0000313" key="4">
    <source>
        <dbReference type="Proteomes" id="UP000275078"/>
    </source>
</evidence>
<evidence type="ECO:0000313" key="3">
    <source>
        <dbReference type="EMBL" id="RPA71350.1"/>
    </source>
</evidence>
<dbReference type="OrthoDB" id="5423428at2759"/>
<dbReference type="InterPro" id="IPR013087">
    <property type="entry name" value="Znf_C2H2_type"/>
</dbReference>
<dbReference type="Proteomes" id="UP000275078">
    <property type="component" value="Unassembled WGS sequence"/>
</dbReference>
<proteinExistence type="predicted"/>
<sequence>MPRLELNAEMREMFAKYLSEQGIAPTAPGTTSTPGTTTTLDYVSKEAIKPEVLGVFDPGYRPDPTDAWLYKGPPVVSDALTWDHRLDRLYAVVKDEAVAGALQETYNRGVATDWWLYQVPEADKTEMRKGANNGRLYREAFRKRFGISAAEAQNMLATTTYGLPQVQAKQSIMDFFNRRYKLVRMTGVSDDPKILALVWNGILPPLRNGFAAPAATETADGFLERLKQLEDTWRLTAEQQQLIEADVLSNHAQWLPSYEAPMRQNTTPVPPTNRNAQPITTTSRATTTTNYQSPTSFPTFNPRPYRPYQPPPRVQGNFGEMELVWVPVESYAGDVMEEQEMEEPEGYVGEVGYEDSYTMEEPLDTDTFFASYYPGYGNTHHPTVSSPNVPLPVLVDFSEDPITTPYPMPEPLDLTSLLPSFLGFPLSSSSYPSIDLQEIKQDSAIKLLSPPPVTTQSSDILNPLQCTQCPFIAPSKRQLRRHLQAHYASTPLPAQFAELGPALLQATPRYVVSKALPTTGLGTEFKQYTFAKLPMALNDELLLRTFLACLDGGCGISLIDDVFLQGFPTIPRLHRAEPLHVKGIGDAWHQSSQFISVTLYLPLAKRIGGETNRIAVLQRDLHIVPTLGCKVLIGNDIAVPEGFVVDFGNQTLKVASCDNLSIPLSIAKQAIPATLLMVAAERLTIPPFTTAAVPISTRALLPHTPYEFVPYTSHTPKTLRQFGAMQRCWIYATNEVITIANLSDKPLLVPKHAQLGTCFPVDFEQLQTYTLDPDNPLHAHLADQALVPDEDYSAYAYWTSVAAHKGEAYISELWQRAGTSYLNEVFASTADKNTPPAPPSIPAGSFDEKQFNPKLTPDQRAQIDAILRDHSSIFNPDSGFVDEPEEDWMRIELKPEHELKSRGTFRVPDRDKLAIDAWHDKMQAAGQLSWSRGGGSAAGWSAFVVWDNRKCRIHALWVVNR</sequence>